<dbReference type="PIRSF" id="PIRSF038991">
    <property type="entry name" value="Protein_AbrB"/>
    <property type="match status" value="1"/>
</dbReference>
<gene>
    <name evidence="2" type="ORF">FLK61_31580</name>
</gene>
<dbReference type="InterPro" id="IPR017516">
    <property type="entry name" value="AbrB_dup"/>
</dbReference>
<feature type="transmembrane region" description="Helical" evidence="1">
    <location>
        <begin position="207"/>
        <end position="226"/>
    </location>
</feature>
<keyword evidence="1" id="KW-0812">Transmembrane</keyword>
<protein>
    <submittedName>
        <fullName evidence="2">AbrB family transcriptional regulator</fullName>
    </submittedName>
</protein>
<feature type="transmembrane region" description="Helical" evidence="1">
    <location>
        <begin position="180"/>
        <end position="200"/>
    </location>
</feature>
<sequence length="347" mass="37433">MKFFQTFETLVIALIGGIIFTYLSLPLSWMLGPLTAVMLYKNITKRDTPWNPRLKELGLIVLGISFGLYFTMNTIQLILPYFLPYSFITALLIVATIIMAIAVTRFIKVDKITSVFGSIPGGLTEMVIASEKLDAKPAQVMIFQTIRLLLVLFTVPYAIIFLFGTVQGDAPIVTAPSGDAAFLSVFTLLFILPALIGLRFQHVIPAGIMILPMIITALLHISPIPVASVPDVLFFGAQLCVGVSLGRSISFGDIKEAGKYGPIYAAVAIGTISVSFLLGLLLSTLTTMNVQTAMLAAAPGGLIEMVLTASIVGADPAIVSSLQLMRIIIIITFVPSFLSWYFTSLTS</sequence>
<feature type="transmembrane region" description="Helical" evidence="1">
    <location>
        <begin position="12"/>
        <end position="36"/>
    </location>
</feature>
<dbReference type="GO" id="GO:0010468">
    <property type="term" value="P:regulation of gene expression"/>
    <property type="evidence" value="ECO:0007669"/>
    <property type="project" value="InterPro"/>
</dbReference>
<dbReference type="KEGG" id="psua:FLK61_31580"/>
<feature type="transmembrane region" description="Helical" evidence="1">
    <location>
        <begin position="294"/>
        <end position="312"/>
    </location>
</feature>
<dbReference type="PANTHER" id="PTHR38457">
    <property type="entry name" value="REGULATOR ABRB-RELATED"/>
    <property type="match status" value="1"/>
</dbReference>
<feature type="transmembrane region" description="Helical" evidence="1">
    <location>
        <begin position="148"/>
        <end position="168"/>
    </location>
</feature>
<keyword evidence="1" id="KW-1133">Transmembrane helix</keyword>
<dbReference type="GO" id="GO:0016020">
    <property type="term" value="C:membrane"/>
    <property type="evidence" value="ECO:0007669"/>
    <property type="project" value="InterPro"/>
</dbReference>
<proteinExistence type="predicted"/>
<name>A0A859FEX3_9BACI</name>
<accession>A0A859FEX3</accession>
<evidence type="ECO:0000256" key="1">
    <source>
        <dbReference type="SAM" id="Phobius"/>
    </source>
</evidence>
<organism evidence="2 3">
    <name type="scientific">Paenalkalicoccus suaedae</name>
    <dbReference type="NCBI Taxonomy" id="2592382"/>
    <lineage>
        <taxon>Bacteria</taxon>
        <taxon>Bacillati</taxon>
        <taxon>Bacillota</taxon>
        <taxon>Bacilli</taxon>
        <taxon>Bacillales</taxon>
        <taxon>Bacillaceae</taxon>
        <taxon>Paenalkalicoccus</taxon>
    </lineage>
</organism>
<keyword evidence="1" id="KW-0472">Membrane</keyword>
<feature type="transmembrane region" description="Helical" evidence="1">
    <location>
        <begin position="324"/>
        <end position="342"/>
    </location>
</feature>
<dbReference type="EMBL" id="CP041372">
    <property type="protein sequence ID" value="QKS71252.1"/>
    <property type="molecule type" value="Genomic_DNA"/>
</dbReference>
<dbReference type="NCBIfam" id="TIGR03082">
    <property type="entry name" value="Gneg_AbrB_dup"/>
    <property type="match status" value="2"/>
</dbReference>
<dbReference type="Pfam" id="PF05145">
    <property type="entry name" value="AbrB"/>
    <property type="match status" value="1"/>
</dbReference>
<evidence type="ECO:0000313" key="3">
    <source>
        <dbReference type="Proteomes" id="UP000318138"/>
    </source>
</evidence>
<feature type="transmembrane region" description="Helical" evidence="1">
    <location>
        <begin position="263"/>
        <end position="282"/>
    </location>
</feature>
<keyword evidence="3" id="KW-1185">Reference proteome</keyword>
<reference evidence="3" key="1">
    <citation type="submission" date="2019-07" db="EMBL/GenBank/DDBJ databases">
        <title>Bacillus alkalisoli sp. nov. isolated from saline soil.</title>
        <authorList>
            <person name="Sun J.-Q."/>
            <person name="Xu L."/>
        </authorList>
    </citation>
    <scope>NUCLEOTIDE SEQUENCE [LARGE SCALE GENOMIC DNA]</scope>
    <source>
        <strain evidence="3">M4U3P1</strain>
    </source>
</reference>
<dbReference type="Proteomes" id="UP000318138">
    <property type="component" value="Chromosome"/>
</dbReference>
<dbReference type="AlphaFoldDB" id="A0A859FEX3"/>
<feature type="transmembrane region" description="Helical" evidence="1">
    <location>
        <begin position="85"/>
        <end position="107"/>
    </location>
</feature>
<dbReference type="InterPro" id="IPR007820">
    <property type="entry name" value="AbrB_fam"/>
</dbReference>
<evidence type="ECO:0000313" key="2">
    <source>
        <dbReference type="EMBL" id="QKS71252.1"/>
    </source>
</evidence>
<feature type="transmembrane region" description="Helical" evidence="1">
    <location>
        <begin position="57"/>
        <end position="79"/>
    </location>
</feature>
<dbReference type="RefSeq" id="WP_176009288.1">
    <property type="nucleotide sequence ID" value="NZ_CP041372.2"/>
</dbReference>
<dbReference type="PANTHER" id="PTHR38457:SF1">
    <property type="entry name" value="REGULATOR ABRB-RELATED"/>
    <property type="match status" value="1"/>
</dbReference>